<dbReference type="VEuPathDB" id="FungiDB:FOXG_21513"/>
<evidence type="ECO:0000256" key="1">
    <source>
        <dbReference type="SAM" id="MobiDB-lite"/>
    </source>
</evidence>
<reference evidence="3 4" key="1">
    <citation type="journal article" date="2010" name="Nature">
        <title>Comparative genomics reveals mobile pathogenicity chromosomes in Fusarium.</title>
        <authorList>
            <person name="Ma L.J."/>
            <person name="van der Does H.C."/>
            <person name="Borkovich K.A."/>
            <person name="Coleman J.J."/>
            <person name="Daboussi M.J."/>
            <person name="Di Pietro A."/>
            <person name="Dufresne M."/>
            <person name="Freitag M."/>
            <person name="Grabherr M."/>
            <person name="Henrissat B."/>
            <person name="Houterman P.M."/>
            <person name="Kang S."/>
            <person name="Shim W.B."/>
            <person name="Woloshuk C."/>
            <person name="Xie X."/>
            <person name="Xu J.R."/>
            <person name="Antoniw J."/>
            <person name="Baker S.E."/>
            <person name="Bluhm B.H."/>
            <person name="Breakspear A."/>
            <person name="Brown D.W."/>
            <person name="Butchko R.A."/>
            <person name="Chapman S."/>
            <person name="Coulson R."/>
            <person name="Coutinho P.M."/>
            <person name="Danchin E.G."/>
            <person name="Diener A."/>
            <person name="Gale L.R."/>
            <person name="Gardiner D.M."/>
            <person name="Goff S."/>
            <person name="Hammond-Kosack K.E."/>
            <person name="Hilburn K."/>
            <person name="Hua-Van A."/>
            <person name="Jonkers W."/>
            <person name="Kazan K."/>
            <person name="Kodira C.D."/>
            <person name="Koehrsen M."/>
            <person name="Kumar L."/>
            <person name="Lee Y.H."/>
            <person name="Li L."/>
            <person name="Manners J.M."/>
            <person name="Miranda-Saavedra D."/>
            <person name="Mukherjee M."/>
            <person name="Park G."/>
            <person name="Park J."/>
            <person name="Park S.Y."/>
            <person name="Proctor R.H."/>
            <person name="Regev A."/>
            <person name="Ruiz-Roldan M.C."/>
            <person name="Sain D."/>
            <person name="Sakthikumar S."/>
            <person name="Sykes S."/>
            <person name="Schwartz D.C."/>
            <person name="Turgeon B.G."/>
            <person name="Wapinski I."/>
            <person name="Yoder O."/>
            <person name="Young S."/>
            <person name="Zeng Q."/>
            <person name="Zhou S."/>
            <person name="Galagan J."/>
            <person name="Cuomo C.A."/>
            <person name="Kistler H.C."/>
            <person name="Rep M."/>
        </authorList>
    </citation>
    <scope>NUCLEOTIDE SEQUENCE [LARGE SCALE GENOMIC DNA]</scope>
    <source>
        <strain evidence="4">4287 / CBS 123668 / FGSC 9935 / NRRL 34936</strain>
    </source>
</reference>
<evidence type="ECO:0000259" key="2">
    <source>
        <dbReference type="Pfam" id="PF11702"/>
    </source>
</evidence>
<feature type="compositionally biased region" description="Acidic residues" evidence="1">
    <location>
        <begin position="55"/>
        <end position="73"/>
    </location>
</feature>
<accession>A0A0J9VY10</accession>
<dbReference type="Proteomes" id="UP000009097">
    <property type="component" value="Chromosome 14"/>
</dbReference>
<organism evidence="3 4">
    <name type="scientific">Fusarium oxysporum f. sp. lycopersici (strain 4287 / CBS 123668 / FGSC 9935 / NRRL 34936)</name>
    <name type="common">Fusarium vascular wilt of tomato</name>
    <dbReference type="NCBI Taxonomy" id="426428"/>
    <lineage>
        <taxon>Eukaryota</taxon>
        <taxon>Fungi</taxon>
        <taxon>Dikarya</taxon>
        <taxon>Ascomycota</taxon>
        <taxon>Pezizomycotina</taxon>
        <taxon>Sordariomycetes</taxon>
        <taxon>Hypocreomycetidae</taxon>
        <taxon>Hypocreales</taxon>
        <taxon>Nectriaceae</taxon>
        <taxon>Fusarium</taxon>
        <taxon>Fusarium oxysporum species complex</taxon>
    </lineage>
</organism>
<dbReference type="OrthoDB" id="10613424at2759"/>
<protein>
    <recommendedName>
        <fullName evidence="2">DUF3295 domain-containing protein</fullName>
    </recommendedName>
</protein>
<dbReference type="InterPro" id="IPR021711">
    <property type="entry name" value="DUF3295"/>
</dbReference>
<evidence type="ECO:0000313" key="4">
    <source>
        <dbReference type="Proteomes" id="UP000009097"/>
    </source>
</evidence>
<evidence type="ECO:0000313" key="3">
    <source>
        <dbReference type="EMBL" id="KNB15859.1"/>
    </source>
</evidence>
<dbReference type="KEGG" id="fox:FOXG_21513"/>
<dbReference type="RefSeq" id="XP_018253904.1">
    <property type="nucleotide sequence ID" value="XM_018401857.1"/>
</dbReference>
<feature type="region of interest" description="Disordered" evidence="1">
    <location>
        <begin position="52"/>
        <end position="85"/>
    </location>
</feature>
<name>A0A0J9VY10_FUSO4</name>
<dbReference type="Pfam" id="PF11702">
    <property type="entry name" value="DUF3295"/>
    <property type="match status" value="1"/>
</dbReference>
<dbReference type="EMBL" id="DS231717">
    <property type="protein sequence ID" value="KNB15859.1"/>
    <property type="molecule type" value="Genomic_DNA"/>
</dbReference>
<dbReference type="GeneID" id="28962219"/>
<sequence length="108" mass="11896">MLTVNKTRLSDRKPIIKKPALRAGDSFLSTYKKQASFSNNVITRTIDDQSAVDSDTGDYIDESAIDDDDDSSEWEASMEKSGKSSMDDMFLPAGWIPSPTLTPCKLGK</sequence>
<feature type="domain" description="DUF3295" evidence="2">
    <location>
        <begin position="25"/>
        <end position="89"/>
    </location>
</feature>
<gene>
    <name evidence="3" type="ORF">FOXG_21513</name>
</gene>
<proteinExistence type="predicted"/>
<dbReference type="AlphaFoldDB" id="A0A0J9VY10"/>